<dbReference type="PROSITE" id="PS50294">
    <property type="entry name" value="WD_REPEATS_REGION"/>
    <property type="match status" value="1"/>
</dbReference>
<keyword evidence="20" id="KW-0524">Neurogenesis</keyword>
<keyword evidence="19" id="KW-0832">Ubl conjugation</keyword>
<evidence type="ECO:0000256" key="24">
    <source>
        <dbReference type="ARBA" id="ARBA00023128"/>
    </source>
</evidence>
<dbReference type="GeneTree" id="ENSGT00390000016223"/>
<feature type="compositionally biased region" description="Polar residues" evidence="33">
    <location>
        <begin position="367"/>
        <end position="377"/>
    </location>
</feature>
<dbReference type="GO" id="GO:0005856">
    <property type="term" value="C:cytoskeleton"/>
    <property type="evidence" value="ECO:0007669"/>
    <property type="project" value="UniProtKB-SubCell"/>
</dbReference>
<dbReference type="AlphaFoldDB" id="A0A8C9DZR7"/>
<dbReference type="GO" id="GO:0007399">
    <property type="term" value="P:nervous system development"/>
    <property type="evidence" value="ECO:0007669"/>
    <property type="project" value="UniProtKB-KW"/>
</dbReference>
<keyword evidence="22" id="KW-0072">Autophagy</keyword>
<organism evidence="34 35">
    <name type="scientific">Phocoena sinus</name>
    <name type="common">Vaquita</name>
    <dbReference type="NCBI Taxonomy" id="42100"/>
    <lineage>
        <taxon>Eukaryota</taxon>
        <taxon>Metazoa</taxon>
        <taxon>Chordata</taxon>
        <taxon>Craniata</taxon>
        <taxon>Vertebrata</taxon>
        <taxon>Euteleostomi</taxon>
        <taxon>Mammalia</taxon>
        <taxon>Eutheria</taxon>
        <taxon>Laurasiatheria</taxon>
        <taxon>Artiodactyla</taxon>
        <taxon>Whippomorpha</taxon>
        <taxon>Cetacea</taxon>
        <taxon>Odontoceti</taxon>
        <taxon>Phocoenidae</taxon>
        <taxon>Phocoena</taxon>
    </lineage>
</organism>
<dbReference type="Ensembl" id="ENSPSNT00000008255.1">
    <property type="protein sequence ID" value="ENSPSNP00000007261.1"/>
    <property type="gene ID" value="ENSPSNG00000005291.1"/>
</dbReference>
<comment type="subcellular location">
    <subcellularLocation>
        <location evidence="5">Cell junction</location>
        <location evidence="5">Focal adhesion</location>
    </subcellularLocation>
    <subcellularLocation>
        <location evidence="4">Cytoplasm</location>
        <location evidence="4">Cytoskeleton</location>
    </subcellularLocation>
    <subcellularLocation>
        <location evidence="7">Cytoplasm</location>
        <location evidence="7">Cytosol</location>
    </subcellularLocation>
    <subcellularLocation>
        <location evidence="6">Cytoplasmic vesicle</location>
        <location evidence="6">Autophagosome</location>
    </subcellularLocation>
    <subcellularLocation>
        <location evidence="3">Endoplasmic reticulum</location>
    </subcellularLocation>
    <subcellularLocation>
        <location evidence="2">Mitochondrion</location>
    </subcellularLocation>
    <subcellularLocation>
        <location evidence="1">Nucleus</location>
    </subcellularLocation>
</comment>
<keyword evidence="24" id="KW-0496">Mitochondrion</keyword>
<evidence type="ECO:0000256" key="9">
    <source>
        <dbReference type="ARBA" id="ARBA00022473"/>
    </source>
</evidence>
<evidence type="ECO:0000256" key="13">
    <source>
        <dbReference type="ARBA" id="ARBA00022553"/>
    </source>
</evidence>
<evidence type="ECO:0000256" key="10">
    <source>
        <dbReference type="ARBA" id="ARBA00022481"/>
    </source>
</evidence>
<dbReference type="PANTHER" id="PTHR22874">
    <property type="entry name" value="ACTIVATING MOLECULE IN BECN1-REGULATED AUTOPHAGY PROTEIN 1"/>
    <property type="match status" value="1"/>
</dbReference>
<dbReference type="SMART" id="SM00320">
    <property type="entry name" value="WD40"/>
    <property type="match status" value="3"/>
</dbReference>
<feature type="region of interest" description="Disordered" evidence="33">
    <location>
        <begin position="881"/>
        <end position="900"/>
    </location>
</feature>
<keyword evidence="14 32" id="KW-0853">WD repeat</keyword>
<keyword evidence="23" id="KW-0805">Transcription regulation</keyword>
<sequence>MKVVPEKNAVRILWGRERGTRTFGAQRLLQELVEDKTRWMKWEGKRVELPDSPRSTFLLAFSPDRTLLASTHVNHNIYITEVKTGKCVHSLIGHRRTPWCVTFHPTISGLIASGCLDGEVRIWDLHGGSESWFTDSNNAIASLAFHPTAQLLLIATANEIHFWDWSRREPFAVVKTASEMERVRLVRFDPLGHYLLTAIVNPSNQQGDDEPEIPIDGTELSHYRQRALLQSQPVRRTPLLHNFLHMLSSRSSGIQTEPFHPPEQASSAQQDQGLLNRPSAFSTVQSSTAGNTLRNLSLGPTRRSLGGPLSSHPSRYHREIAPGLTGSEWTRTVLSLNSRSEAESMPPPRTSASSVSLLSVLRQQEGGSQASVYTSATEGRGFPASGLAAESDGGNGSSQNNSGSIRHELQCDLRRFFLEYDRLQELDQSLSGEAPQAQQAQEMLNNNIESERPGPSHQPTPHSSENNSNLSRGHLNRCRACHNLLTFNNDTLRWERSAPNYSSGEASSSWQVPSTFEGMPSSGSQLPPLERTEGQMPSSSRLELSSSASPQEERTVGVAFNQETGHWERIYTQSSRSGTVSQEALHQDMAEESSEEDSLRRDNGDRSRHRAPRNARMSAPSLGRFVPRRFLLPEYLPYAGIFHERGQPGLATHSSVNRVLAGAVIGDGQSAVASNIANTTYRLQWWDFTKFDLPEISNASMNVLVQNCKIYNDASCDISADGQLLAAFIPSSQRGFPDEGILAVYSLAPHNLGEMLYTKRFGPNAISVSLSPMGRYVMVGLASRRILLHPSTEHMVAQVFRLQQAHGGETSMRRVFNVLYPMPADQRRHVSINSARWLPEPGLGLAYGTNKGDLVICRPEALNSGVEYYWDQLNETVFTVHSSSRSSERPGTSRATWRTDRDMGLMNAIGLQPRNPTTSVTSQGTQTLALQLQNAETQTEREIQEPGTAASGPGEGEGSEYGASGEDALSRIQRLMAEGGMTAVVQREQSTTMASMGGFGNNIIVSHRIHRSSQTGTEPGVARAPSPQPSTSRGLLPEAGQLAERGLSPRTASWDRPGTPAWDPPQAALPASSPVPLPSTEGPALHCDLTNNNHLPGGGGSSLGEAAGPSGEPRNR</sequence>
<dbReference type="PANTHER" id="PTHR22874:SF1">
    <property type="entry name" value="ACTIVATING MOLECULE IN BECN1-REGULATED AUTOPHAGY PROTEIN 1"/>
    <property type="match status" value="1"/>
</dbReference>
<feature type="region of interest" description="Disordered" evidence="33">
    <location>
        <begin position="499"/>
        <end position="617"/>
    </location>
</feature>
<feature type="compositionally biased region" description="Polar residues" evidence="33">
    <location>
        <begin position="264"/>
        <end position="295"/>
    </location>
</feature>
<evidence type="ECO:0000256" key="16">
    <source>
        <dbReference type="ARBA" id="ARBA00022782"/>
    </source>
</evidence>
<dbReference type="GO" id="GO:0031410">
    <property type="term" value="C:cytoplasmic vesicle"/>
    <property type="evidence" value="ECO:0007669"/>
    <property type="project" value="UniProtKB-KW"/>
</dbReference>
<keyword evidence="21" id="KW-0965">Cell junction</keyword>
<evidence type="ECO:0000256" key="14">
    <source>
        <dbReference type="ARBA" id="ARBA00022574"/>
    </source>
</evidence>
<evidence type="ECO:0000256" key="22">
    <source>
        <dbReference type="ARBA" id="ARBA00023006"/>
    </source>
</evidence>
<comment type="similarity">
    <text evidence="30">Belongs to the WD repeat AMBRA1 family.</text>
</comment>
<dbReference type="InterPro" id="IPR036322">
    <property type="entry name" value="WD40_repeat_dom_sf"/>
</dbReference>
<dbReference type="GO" id="GO:0005776">
    <property type="term" value="C:autophagosome"/>
    <property type="evidence" value="ECO:0007669"/>
    <property type="project" value="UniProtKB-SubCell"/>
</dbReference>
<keyword evidence="10" id="KW-0488">Methylation</keyword>
<dbReference type="SUPFAM" id="SSF50978">
    <property type="entry name" value="WD40 repeat-like"/>
    <property type="match status" value="1"/>
</dbReference>
<evidence type="ECO:0000256" key="28">
    <source>
        <dbReference type="ARBA" id="ARBA00023306"/>
    </source>
</evidence>
<keyword evidence="35" id="KW-1185">Reference proteome</keyword>
<keyword evidence="17" id="KW-0833">Ubl conjugation pathway</keyword>
<feature type="region of interest" description="Disordered" evidence="33">
    <location>
        <begin position="933"/>
        <end position="964"/>
    </location>
</feature>
<evidence type="ECO:0000256" key="7">
    <source>
        <dbReference type="ARBA" id="ARBA00004514"/>
    </source>
</evidence>
<evidence type="ECO:0000256" key="6">
    <source>
        <dbReference type="ARBA" id="ARBA00004419"/>
    </source>
</evidence>
<name>A0A8C9DZR7_PHOSS</name>
<feature type="compositionally biased region" description="Low complexity" evidence="33">
    <location>
        <begin position="1064"/>
        <end position="1074"/>
    </location>
</feature>
<dbReference type="PROSITE" id="PS00678">
    <property type="entry name" value="WD_REPEATS_1"/>
    <property type="match status" value="1"/>
</dbReference>
<dbReference type="GO" id="GO:0005829">
    <property type="term" value="C:cytosol"/>
    <property type="evidence" value="ECO:0007669"/>
    <property type="project" value="UniProtKB-SubCell"/>
</dbReference>
<feature type="compositionally biased region" description="Low complexity" evidence="33">
    <location>
        <begin position="538"/>
        <end position="549"/>
    </location>
</feature>
<dbReference type="PROSITE" id="PS50082">
    <property type="entry name" value="WD_REPEATS_2"/>
    <property type="match status" value="1"/>
</dbReference>
<keyword evidence="27" id="KW-0539">Nucleus</keyword>
<evidence type="ECO:0000256" key="20">
    <source>
        <dbReference type="ARBA" id="ARBA00022902"/>
    </source>
</evidence>
<evidence type="ECO:0000256" key="29">
    <source>
        <dbReference type="ARBA" id="ARBA00023329"/>
    </source>
</evidence>
<feature type="region of interest" description="Disordered" evidence="33">
    <location>
        <begin position="252"/>
        <end position="323"/>
    </location>
</feature>
<reference evidence="34" key="2">
    <citation type="submission" date="2025-08" db="UniProtKB">
        <authorList>
            <consortium name="Ensembl"/>
        </authorList>
    </citation>
    <scope>IDENTIFICATION</scope>
</reference>
<feature type="compositionally biased region" description="Polar residues" evidence="33">
    <location>
        <begin position="499"/>
        <end position="514"/>
    </location>
</feature>
<dbReference type="GO" id="GO:0045591">
    <property type="term" value="P:positive regulation of regulatory T cell differentiation"/>
    <property type="evidence" value="ECO:0007669"/>
    <property type="project" value="UniProtKB-ARBA"/>
</dbReference>
<feature type="compositionally biased region" description="Polar residues" evidence="33">
    <location>
        <begin position="457"/>
        <end position="471"/>
    </location>
</feature>
<feature type="region of interest" description="Disordered" evidence="33">
    <location>
        <begin position="1012"/>
        <end position="1035"/>
    </location>
</feature>
<comment type="pathway">
    <text evidence="8">Protein modification; protein ubiquitination.</text>
</comment>
<dbReference type="GO" id="GO:0000423">
    <property type="term" value="P:mitophagy"/>
    <property type="evidence" value="ECO:0007669"/>
    <property type="project" value="TreeGrafter"/>
</dbReference>
<keyword evidence="12" id="KW-1017">Isopeptide bond</keyword>
<feature type="region of interest" description="Disordered" evidence="33">
    <location>
        <begin position="448"/>
        <end position="471"/>
    </location>
</feature>
<keyword evidence="11" id="KW-0963">Cytoplasm</keyword>
<reference evidence="34" key="1">
    <citation type="submission" date="2019-08" db="EMBL/GenBank/DDBJ databases">
        <title>Phocoena sinus (Vaquita) genome, mPhoSin1, primary haplotype.</title>
        <authorList>
            <person name="Morin P."/>
            <person name="Mountcastle J."/>
            <person name="Fungtammasan C."/>
            <person name="Rhie A."/>
            <person name="Rojas-Bracho L."/>
            <person name="Smith C.R."/>
            <person name="Taylor B.L."/>
            <person name="Gulland F.M.D."/>
            <person name="Musser W."/>
            <person name="Houck M."/>
            <person name="Haase B."/>
            <person name="Paez S."/>
            <person name="Howe K."/>
            <person name="Torrance J."/>
            <person name="Formenti G."/>
            <person name="Phillippy A."/>
            <person name="Ryder O."/>
            <person name="Jarvis E.D."/>
            <person name="Fedrigo O."/>
        </authorList>
    </citation>
    <scope>NUCLEOTIDE SEQUENCE [LARGE SCALE GENOMIC DNA]</scope>
</reference>
<keyword evidence="15" id="KW-0677">Repeat</keyword>
<feature type="compositionally biased region" description="Low complexity" evidence="33">
    <location>
        <begin position="1103"/>
        <end position="1116"/>
    </location>
</feature>
<evidence type="ECO:0000256" key="3">
    <source>
        <dbReference type="ARBA" id="ARBA00004240"/>
    </source>
</evidence>
<dbReference type="GO" id="GO:0030154">
    <property type="term" value="P:cell differentiation"/>
    <property type="evidence" value="ECO:0007669"/>
    <property type="project" value="UniProtKB-KW"/>
</dbReference>
<dbReference type="Gene3D" id="2.130.10.10">
    <property type="entry name" value="YVTN repeat-like/Quinoprotein amine dehydrogenase"/>
    <property type="match status" value="1"/>
</dbReference>
<feature type="region of interest" description="Disordered" evidence="33">
    <location>
        <begin position="1049"/>
        <end position="1116"/>
    </location>
</feature>
<dbReference type="Proteomes" id="UP000694554">
    <property type="component" value="Chromosome 8"/>
</dbReference>
<dbReference type="GO" id="GO:0005634">
    <property type="term" value="C:nucleus"/>
    <property type="evidence" value="ECO:0007669"/>
    <property type="project" value="UniProtKB-SubCell"/>
</dbReference>
<dbReference type="GO" id="GO:0010508">
    <property type="term" value="P:positive regulation of autophagy"/>
    <property type="evidence" value="ECO:0007669"/>
    <property type="project" value="UniProtKB-ARBA"/>
</dbReference>
<keyword evidence="13" id="KW-0597">Phosphoprotein</keyword>
<reference evidence="34" key="3">
    <citation type="submission" date="2025-09" db="UniProtKB">
        <authorList>
            <consortium name="Ensembl"/>
        </authorList>
    </citation>
    <scope>IDENTIFICATION</scope>
</reference>
<dbReference type="GO" id="GO:1990756">
    <property type="term" value="F:ubiquitin-like ligase-substrate adaptor activity"/>
    <property type="evidence" value="ECO:0007669"/>
    <property type="project" value="TreeGrafter"/>
</dbReference>
<evidence type="ECO:0000256" key="2">
    <source>
        <dbReference type="ARBA" id="ARBA00004173"/>
    </source>
</evidence>
<evidence type="ECO:0000256" key="4">
    <source>
        <dbReference type="ARBA" id="ARBA00004245"/>
    </source>
</evidence>
<dbReference type="GO" id="GO:0000045">
    <property type="term" value="P:autophagosome assembly"/>
    <property type="evidence" value="ECO:0007669"/>
    <property type="project" value="TreeGrafter"/>
</dbReference>
<keyword evidence="29" id="KW-0968">Cytoplasmic vesicle</keyword>
<dbReference type="Pfam" id="PF00400">
    <property type="entry name" value="WD40"/>
    <property type="match status" value="1"/>
</dbReference>
<dbReference type="InterPro" id="IPR052596">
    <property type="entry name" value="AMBRA1_autophagy"/>
</dbReference>
<evidence type="ECO:0000256" key="32">
    <source>
        <dbReference type="PROSITE-ProRule" id="PRU00221"/>
    </source>
</evidence>
<accession>A0A8C9DZR7</accession>
<evidence type="ECO:0000256" key="21">
    <source>
        <dbReference type="ARBA" id="ARBA00022949"/>
    </source>
</evidence>
<gene>
    <name evidence="34" type="primary">AMBRA1</name>
</gene>
<feature type="compositionally biased region" description="Basic and acidic residues" evidence="33">
    <location>
        <begin position="597"/>
        <end position="606"/>
    </location>
</feature>
<evidence type="ECO:0000256" key="17">
    <source>
        <dbReference type="ARBA" id="ARBA00022786"/>
    </source>
</evidence>
<dbReference type="GO" id="GO:0005783">
    <property type="term" value="C:endoplasmic reticulum"/>
    <property type="evidence" value="ECO:0007669"/>
    <property type="project" value="UniProtKB-SubCell"/>
</dbReference>
<dbReference type="GO" id="GO:0005925">
    <property type="term" value="C:focal adhesion"/>
    <property type="evidence" value="ECO:0007669"/>
    <property type="project" value="UniProtKB-SubCell"/>
</dbReference>
<evidence type="ECO:0000256" key="1">
    <source>
        <dbReference type="ARBA" id="ARBA00004123"/>
    </source>
</evidence>
<dbReference type="InterPro" id="IPR001680">
    <property type="entry name" value="WD40_rpt"/>
</dbReference>
<dbReference type="GO" id="GO:0080008">
    <property type="term" value="C:Cul4-RING E3 ubiquitin ligase complex"/>
    <property type="evidence" value="ECO:0007669"/>
    <property type="project" value="TreeGrafter"/>
</dbReference>
<evidence type="ECO:0000256" key="18">
    <source>
        <dbReference type="ARBA" id="ARBA00022824"/>
    </source>
</evidence>
<evidence type="ECO:0000256" key="15">
    <source>
        <dbReference type="ARBA" id="ARBA00022737"/>
    </source>
</evidence>
<evidence type="ECO:0000313" key="35">
    <source>
        <dbReference type="Proteomes" id="UP000694554"/>
    </source>
</evidence>
<dbReference type="FunFam" id="2.130.10.10:FF:000057">
    <property type="entry name" value="Activating molecule in BECN1-regulated autophagy protein 1 isoform X1"/>
    <property type="match status" value="1"/>
</dbReference>
<feature type="compositionally biased region" description="Polar residues" evidence="33">
    <location>
        <begin position="571"/>
        <end position="584"/>
    </location>
</feature>
<evidence type="ECO:0000256" key="25">
    <source>
        <dbReference type="ARBA" id="ARBA00023163"/>
    </source>
</evidence>
<evidence type="ECO:0000256" key="31">
    <source>
        <dbReference type="ARBA" id="ARBA00074540"/>
    </source>
</evidence>
<evidence type="ECO:0000256" key="12">
    <source>
        <dbReference type="ARBA" id="ARBA00022499"/>
    </source>
</evidence>
<evidence type="ECO:0000256" key="27">
    <source>
        <dbReference type="ARBA" id="ARBA00023242"/>
    </source>
</evidence>
<evidence type="ECO:0000256" key="26">
    <source>
        <dbReference type="ARBA" id="ARBA00023212"/>
    </source>
</evidence>
<protein>
    <recommendedName>
        <fullName evidence="31">Activating molecule in BECN1-regulated autophagy protein 1</fullName>
    </recommendedName>
</protein>
<evidence type="ECO:0000256" key="30">
    <source>
        <dbReference type="ARBA" id="ARBA00061691"/>
    </source>
</evidence>
<evidence type="ECO:0000313" key="34">
    <source>
        <dbReference type="Ensembl" id="ENSPSNP00000007261.1"/>
    </source>
</evidence>
<feature type="compositionally biased region" description="Low complexity" evidence="33">
    <location>
        <begin position="882"/>
        <end position="894"/>
    </location>
</feature>
<feature type="repeat" description="WD" evidence="32">
    <location>
        <begin position="91"/>
        <end position="125"/>
    </location>
</feature>
<keyword evidence="25" id="KW-0804">Transcription</keyword>
<dbReference type="InterPro" id="IPR015943">
    <property type="entry name" value="WD40/YVTN_repeat-like_dom_sf"/>
</dbReference>
<evidence type="ECO:0000256" key="33">
    <source>
        <dbReference type="SAM" id="MobiDB-lite"/>
    </source>
</evidence>
<evidence type="ECO:0000256" key="19">
    <source>
        <dbReference type="ARBA" id="ARBA00022843"/>
    </source>
</evidence>
<dbReference type="GO" id="GO:0005739">
    <property type="term" value="C:mitochondrion"/>
    <property type="evidence" value="ECO:0007669"/>
    <property type="project" value="UniProtKB-SubCell"/>
</dbReference>
<evidence type="ECO:0000256" key="8">
    <source>
        <dbReference type="ARBA" id="ARBA00004906"/>
    </source>
</evidence>
<evidence type="ECO:0000256" key="23">
    <source>
        <dbReference type="ARBA" id="ARBA00023015"/>
    </source>
</evidence>
<keyword evidence="16" id="KW-0221">Differentiation</keyword>
<keyword evidence="26" id="KW-0206">Cytoskeleton</keyword>
<proteinExistence type="inferred from homology"/>
<evidence type="ECO:0000256" key="5">
    <source>
        <dbReference type="ARBA" id="ARBA00004246"/>
    </source>
</evidence>
<keyword evidence="28" id="KW-0131">Cell cycle</keyword>
<keyword evidence="9" id="KW-0217">Developmental protein</keyword>
<keyword evidence="18" id="KW-0256">Endoplasmic reticulum</keyword>
<evidence type="ECO:0000256" key="11">
    <source>
        <dbReference type="ARBA" id="ARBA00022490"/>
    </source>
</evidence>
<dbReference type="InterPro" id="IPR019775">
    <property type="entry name" value="WD40_repeat_CS"/>
</dbReference>
<feature type="region of interest" description="Disordered" evidence="33">
    <location>
        <begin position="367"/>
        <end position="404"/>
    </location>
</feature>